<accession>A0ABU3AAN8</accession>
<evidence type="ECO:0000256" key="1">
    <source>
        <dbReference type="ARBA" id="ARBA00022801"/>
    </source>
</evidence>
<dbReference type="PANTHER" id="PTHR10885">
    <property type="entry name" value="ISOPENTENYL-DIPHOSPHATE DELTA-ISOMERASE"/>
    <property type="match status" value="1"/>
</dbReference>
<dbReference type="PROSITE" id="PS51462">
    <property type="entry name" value="NUDIX"/>
    <property type="match status" value="1"/>
</dbReference>
<dbReference type="Proteomes" id="UP001255246">
    <property type="component" value="Unassembled WGS sequence"/>
</dbReference>
<evidence type="ECO:0000259" key="2">
    <source>
        <dbReference type="PROSITE" id="PS51462"/>
    </source>
</evidence>
<dbReference type="InterPro" id="IPR015797">
    <property type="entry name" value="NUDIX_hydrolase-like_dom_sf"/>
</dbReference>
<evidence type="ECO:0000313" key="3">
    <source>
        <dbReference type="EMBL" id="MDT0607234.1"/>
    </source>
</evidence>
<dbReference type="CDD" id="cd04692">
    <property type="entry name" value="NUDIX_Hydrolase"/>
    <property type="match status" value="1"/>
</dbReference>
<dbReference type="Gene3D" id="3.90.79.10">
    <property type="entry name" value="Nucleoside Triphosphate Pyrophosphohydrolase"/>
    <property type="match status" value="1"/>
</dbReference>
<keyword evidence="1" id="KW-0378">Hydrolase</keyword>
<reference evidence="3 4" key="1">
    <citation type="submission" date="2023-09" db="EMBL/GenBank/DDBJ databases">
        <authorList>
            <person name="Rey-Velasco X."/>
        </authorList>
    </citation>
    <scope>NUCLEOTIDE SEQUENCE [LARGE SCALE GENOMIC DNA]</scope>
    <source>
        <strain evidence="3 4">F388</strain>
    </source>
</reference>
<name>A0ABU3AAN8_9FLAO</name>
<feature type="domain" description="Nudix hydrolase" evidence="2">
    <location>
        <begin position="29"/>
        <end position="166"/>
    </location>
</feature>
<gene>
    <name evidence="3" type="ORF">RM706_09345</name>
</gene>
<dbReference type="RefSeq" id="WP_311350793.1">
    <property type="nucleotide sequence ID" value="NZ_JAVRHR010000002.1"/>
</dbReference>
<evidence type="ECO:0000313" key="4">
    <source>
        <dbReference type="Proteomes" id="UP001255246"/>
    </source>
</evidence>
<dbReference type="InterPro" id="IPR020084">
    <property type="entry name" value="NUDIX_hydrolase_CS"/>
</dbReference>
<dbReference type="Pfam" id="PF00293">
    <property type="entry name" value="NUDIX"/>
    <property type="match status" value="1"/>
</dbReference>
<dbReference type="PROSITE" id="PS00893">
    <property type="entry name" value="NUDIX_BOX"/>
    <property type="match status" value="1"/>
</dbReference>
<dbReference type="PANTHER" id="PTHR10885:SF0">
    <property type="entry name" value="ISOPENTENYL-DIPHOSPHATE DELTA-ISOMERASE"/>
    <property type="match status" value="1"/>
</dbReference>
<protein>
    <submittedName>
        <fullName evidence="3">NUDIX domain-containing protein</fullName>
    </submittedName>
</protein>
<dbReference type="EMBL" id="JAVRHR010000002">
    <property type="protein sequence ID" value="MDT0607234.1"/>
    <property type="molecule type" value="Genomic_DNA"/>
</dbReference>
<dbReference type="SUPFAM" id="SSF55811">
    <property type="entry name" value="Nudix"/>
    <property type="match status" value="1"/>
</dbReference>
<organism evidence="3 4">
    <name type="scientific">Croceitalea rosinachiae</name>
    <dbReference type="NCBI Taxonomy" id="3075596"/>
    <lineage>
        <taxon>Bacteria</taxon>
        <taxon>Pseudomonadati</taxon>
        <taxon>Bacteroidota</taxon>
        <taxon>Flavobacteriia</taxon>
        <taxon>Flavobacteriales</taxon>
        <taxon>Flavobacteriaceae</taxon>
        <taxon>Croceitalea</taxon>
    </lineage>
</organism>
<keyword evidence="4" id="KW-1185">Reference proteome</keyword>
<sequence length="179" mass="20737">MDELIDILNSEGNYTGQTALKSEAHLNGLFHQTIHVWFYTEHGEVLLQQRGKNKSTYPLKWDVSVAGHIGASESFELGAIREVEEEIGVSITSEQLDKIGVFKTEKRHSQAFFDREFNHTFLCLLDKKLTLIKQESEVEDLKWLSLNEFEGWVQEEHPDLVPNSENRYQFIISEIKSRL</sequence>
<proteinExistence type="predicted"/>
<dbReference type="InterPro" id="IPR000086">
    <property type="entry name" value="NUDIX_hydrolase_dom"/>
</dbReference>
<comment type="caution">
    <text evidence="3">The sequence shown here is derived from an EMBL/GenBank/DDBJ whole genome shotgun (WGS) entry which is preliminary data.</text>
</comment>